<feature type="compositionally biased region" description="Polar residues" evidence="1">
    <location>
        <begin position="29"/>
        <end position="62"/>
    </location>
</feature>
<dbReference type="AlphaFoldDB" id="B2WDU6"/>
<dbReference type="Pfam" id="PF10454">
    <property type="entry name" value="DUF2458"/>
    <property type="match status" value="1"/>
</dbReference>
<dbReference type="InterPro" id="IPR018858">
    <property type="entry name" value="DUF2458"/>
</dbReference>
<dbReference type="Proteomes" id="UP000001471">
    <property type="component" value="Unassembled WGS sequence"/>
</dbReference>
<reference evidence="3" key="1">
    <citation type="journal article" date="2013" name="G3 (Bethesda)">
        <title>Comparative genomics of a plant-pathogenic fungus, Pyrenophora tritici-repentis, reveals transduplication and the impact of repeat elements on pathogenicity and population divergence.</title>
        <authorList>
            <person name="Manning V.A."/>
            <person name="Pandelova I."/>
            <person name="Dhillon B."/>
            <person name="Wilhelm L.J."/>
            <person name="Goodwin S.B."/>
            <person name="Berlin A.M."/>
            <person name="Figueroa M."/>
            <person name="Freitag M."/>
            <person name="Hane J.K."/>
            <person name="Henrissat B."/>
            <person name="Holman W.H."/>
            <person name="Kodira C.D."/>
            <person name="Martin J."/>
            <person name="Oliver R.P."/>
            <person name="Robbertse B."/>
            <person name="Schackwitz W."/>
            <person name="Schwartz D.C."/>
            <person name="Spatafora J.W."/>
            <person name="Turgeon B.G."/>
            <person name="Yandava C."/>
            <person name="Young S."/>
            <person name="Zhou S."/>
            <person name="Zeng Q."/>
            <person name="Grigoriev I.V."/>
            <person name="Ma L.-J."/>
            <person name="Ciuffetti L.M."/>
        </authorList>
    </citation>
    <scope>NUCLEOTIDE SEQUENCE [LARGE SCALE GENOMIC DNA]</scope>
    <source>
        <strain evidence="3">Pt-1C-BFP</strain>
    </source>
</reference>
<organism evidence="2 3">
    <name type="scientific">Pyrenophora tritici-repentis (strain Pt-1C-BFP)</name>
    <name type="common">Wheat tan spot fungus</name>
    <name type="synonym">Drechslera tritici-repentis</name>
    <dbReference type="NCBI Taxonomy" id="426418"/>
    <lineage>
        <taxon>Eukaryota</taxon>
        <taxon>Fungi</taxon>
        <taxon>Dikarya</taxon>
        <taxon>Ascomycota</taxon>
        <taxon>Pezizomycotina</taxon>
        <taxon>Dothideomycetes</taxon>
        <taxon>Pleosporomycetidae</taxon>
        <taxon>Pleosporales</taxon>
        <taxon>Pleosporineae</taxon>
        <taxon>Pleosporaceae</taxon>
        <taxon>Pyrenophora</taxon>
    </lineage>
</organism>
<feature type="compositionally biased region" description="Polar residues" evidence="1">
    <location>
        <begin position="424"/>
        <end position="434"/>
    </location>
</feature>
<dbReference type="HOGENOM" id="CLU_490142_0_0_1"/>
<dbReference type="EMBL" id="DS231623">
    <property type="protein sequence ID" value="EDU51238.1"/>
    <property type="molecule type" value="Genomic_DNA"/>
</dbReference>
<dbReference type="eggNOG" id="ENOG502SASY">
    <property type="taxonomic scope" value="Eukaryota"/>
</dbReference>
<name>B2WDU6_PYRTR</name>
<dbReference type="InParanoid" id="B2WDU6"/>
<feature type="region of interest" description="Disordered" evidence="1">
    <location>
        <begin position="20"/>
        <end position="62"/>
    </location>
</feature>
<accession>B2WDU6</accession>
<dbReference type="KEGG" id="ptrr:6346600"/>
<proteinExistence type="predicted"/>
<feature type="region of interest" description="Disordered" evidence="1">
    <location>
        <begin position="424"/>
        <end position="445"/>
    </location>
</feature>
<protein>
    <submittedName>
        <fullName evidence="2">Uncharacterized protein</fullName>
    </submittedName>
</protein>
<dbReference type="GeneID" id="6346600"/>
<feature type="region of interest" description="Disordered" evidence="1">
    <location>
        <begin position="345"/>
        <end position="365"/>
    </location>
</feature>
<feature type="region of interest" description="Disordered" evidence="1">
    <location>
        <begin position="74"/>
        <end position="96"/>
    </location>
</feature>
<dbReference type="OrthoDB" id="5363415at2759"/>
<sequence>MTENLPQNLDLAQILATLASLPKPAPQPGQDQQHANGNSYNSQGYENIQQQHPTGQVNIHQQSADPRLIGRSVPQHRQPALKPQEPSVSSPPIDPSTITEWKQGLRCVSKIAARNPEFAPAIRKLMKDQESAVKSWETGRKNLIEEQRFKRENERTHRAALSLPGLLKDVALLRTPECEKEELEQYDAKVYRVCKAMVDLQTSSLKVLGVPFFGVKPYLVSGSSYDPTEVTDAQAAPTGGKITKEQLLELQRKIRTVVPSINGVLDMLVIANAVAEVAHLSQPLEPVATGEVAAQICDKLPTLCTHAVMLKGLETTLTYLCPETESPSVVTITKTATTTATATVTAGPDGAAPPISMPTTSDEPTTTVTLQSTRQVTMTWTITEIPAGISVSLIPGSMPPVLTPPATSDEPTTTVTLQPTSQITRTETVTRVTPSSSKSSSSSLTPASITWSFTAVPPYDIFPTPVSSTADLVSANSTGNSSTSYVFPYHVKYTSPIPHSDYIKPSALYIAHAEANETVTATATPVPTESSNGMAGDGRVSFVALFLGLMAAAFIV</sequence>
<evidence type="ECO:0000256" key="1">
    <source>
        <dbReference type="SAM" id="MobiDB-lite"/>
    </source>
</evidence>
<evidence type="ECO:0000313" key="2">
    <source>
        <dbReference type="EMBL" id="EDU51238.1"/>
    </source>
</evidence>
<gene>
    <name evidence="2" type="ORF">PTRG_08319</name>
</gene>
<feature type="compositionally biased region" description="Polar residues" evidence="1">
    <location>
        <begin position="86"/>
        <end position="96"/>
    </location>
</feature>
<evidence type="ECO:0000313" key="3">
    <source>
        <dbReference type="Proteomes" id="UP000001471"/>
    </source>
</evidence>